<feature type="region of interest" description="Disordered" evidence="2">
    <location>
        <begin position="446"/>
        <end position="481"/>
    </location>
</feature>
<evidence type="ECO:0000259" key="3">
    <source>
        <dbReference type="Pfam" id="PF12808"/>
    </source>
</evidence>
<dbReference type="AlphaFoldDB" id="A0A5M9JFY3"/>
<sequence length="548" mass="63923">MQADRDEALQGQEEAELMFESLRKEAQEELDGFAAEQEEANAEIERLQAEVADEKENFIALQNEMREMSDIVVRLEDDHEKKSKKIQELERELDEANRELEEIEKNYVESNEKVNRLNVQQESSQNEIAFLREEQDGDKIKIGDLEAAIRNLEHGLQEEQERARELDERLDEERHQREVVANQEKQEIQQFVNDLNREATTAKDEARRLRKSLTSREVEAAEWKQRLMELENNLREALGDLNGTRSSLLNSIAKLQRELENTIRDLDSSKAALAEKERMIKQRDDLLESHALESRKLADMLDKERQTHRLTKNHFKEQLTERNNLLLGLWGRLSSLCGTDWSHNNSLINGRALPSLEAVSTMFPGFSKNLLAAVKTIETLVGDFRGRVKDLDRRLWKEYSTLENRFEIQTKKLDRLETLARSAVPFNSMDSRAEVVKLKDLNRVYEASTSPSPSIPTGPRRRIDNSRSSTMTRHSSASQWLEGDEDYKPDLRWQVRLQELEYKLKAEREARKLDRTSAAQRLREKDRENKELMEQMERGRAREGKSKG</sequence>
<comment type="caution">
    <text evidence="4">The sequence shown here is derived from an EMBL/GenBank/DDBJ whole genome shotgun (WGS) entry which is preliminary data.</text>
</comment>
<feature type="compositionally biased region" description="Polar residues" evidence="2">
    <location>
        <begin position="466"/>
        <end position="479"/>
    </location>
</feature>
<dbReference type="InterPro" id="IPR024545">
    <property type="entry name" value="Mto1-like_Mto2p-bd"/>
</dbReference>
<gene>
    <name evidence="4" type="ORF">EYC84_009272</name>
</gene>
<name>A0A5M9JFY3_MONFR</name>
<protein>
    <recommendedName>
        <fullName evidence="3">Mto1-like Mto2p-binding domain-containing protein</fullName>
    </recommendedName>
</protein>
<proteinExistence type="predicted"/>
<dbReference type="EMBL" id="VICG01000012">
    <property type="protein sequence ID" value="KAA8566742.1"/>
    <property type="molecule type" value="Genomic_DNA"/>
</dbReference>
<dbReference type="VEuPathDB" id="FungiDB:MFRU_044g00590"/>
<feature type="coiled-coil region" evidence="1">
    <location>
        <begin position="23"/>
        <end position="279"/>
    </location>
</feature>
<evidence type="ECO:0000313" key="5">
    <source>
        <dbReference type="Proteomes" id="UP000322873"/>
    </source>
</evidence>
<feature type="domain" description="Mto1-like Mto2p-binding" evidence="3">
    <location>
        <begin position="492"/>
        <end position="542"/>
    </location>
</feature>
<accession>A0A5M9JFY3</accession>
<keyword evidence="5" id="KW-1185">Reference proteome</keyword>
<evidence type="ECO:0000256" key="2">
    <source>
        <dbReference type="SAM" id="MobiDB-lite"/>
    </source>
</evidence>
<evidence type="ECO:0000256" key="1">
    <source>
        <dbReference type="SAM" id="Coils"/>
    </source>
</evidence>
<dbReference type="Gene3D" id="1.10.287.1490">
    <property type="match status" value="1"/>
</dbReference>
<dbReference type="Proteomes" id="UP000322873">
    <property type="component" value="Unassembled WGS sequence"/>
</dbReference>
<evidence type="ECO:0000313" key="4">
    <source>
        <dbReference type="EMBL" id="KAA8566742.1"/>
    </source>
</evidence>
<organism evidence="4 5">
    <name type="scientific">Monilinia fructicola</name>
    <name type="common">Brown rot fungus</name>
    <name type="synonym">Ciboria fructicola</name>
    <dbReference type="NCBI Taxonomy" id="38448"/>
    <lineage>
        <taxon>Eukaryota</taxon>
        <taxon>Fungi</taxon>
        <taxon>Dikarya</taxon>
        <taxon>Ascomycota</taxon>
        <taxon>Pezizomycotina</taxon>
        <taxon>Leotiomycetes</taxon>
        <taxon>Helotiales</taxon>
        <taxon>Sclerotiniaceae</taxon>
        <taxon>Monilinia</taxon>
    </lineage>
</organism>
<keyword evidence="1" id="KW-0175">Coiled coil</keyword>
<feature type="region of interest" description="Disordered" evidence="2">
    <location>
        <begin position="510"/>
        <end position="548"/>
    </location>
</feature>
<reference evidence="4 5" key="1">
    <citation type="submission" date="2019-06" db="EMBL/GenBank/DDBJ databases">
        <title>Genome Sequence of the Brown Rot Fungal Pathogen Monilinia fructicola.</title>
        <authorList>
            <person name="De Miccolis Angelini R.M."/>
            <person name="Landi L."/>
            <person name="Abate D."/>
            <person name="Pollastro S."/>
            <person name="Romanazzi G."/>
            <person name="Faretra F."/>
        </authorList>
    </citation>
    <scope>NUCLEOTIDE SEQUENCE [LARGE SCALE GENOMIC DNA]</scope>
    <source>
        <strain evidence="4 5">Mfrc123</strain>
    </source>
</reference>
<feature type="compositionally biased region" description="Low complexity" evidence="2">
    <location>
        <begin position="448"/>
        <end position="458"/>
    </location>
</feature>
<dbReference type="Pfam" id="PF12808">
    <property type="entry name" value="Mto2_bdg"/>
    <property type="match status" value="1"/>
</dbReference>